<evidence type="ECO:0000256" key="3">
    <source>
        <dbReference type="ARBA" id="ARBA00022640"/>
    </source>
</evidence>
<evidence type="ECO:0000313" key="7">
    <source>
        <dbReference type="Proteomes" id="UP000026961"/>
    </source>
</evidence>
<evidence type="ECO:0000259" key="5">
    <source>
        <dbReference type="Pfam" id="PF02657"/>
    </source>
</evidence>
<dbReference type="InterPro" id="IPR003808">
    <property type="entry name" value="Fe-S_metab-assoc_dom"/>
</dbReference>
<evidence type="ECO:0000256" key="4">
    <source>
        <dbReference type="SAM" id="MobiDB-lite"/>
    </source>
</evidence>
<dbReference type="EnsemblPlants" id="OGLUM12G10330.5">
    <property type="protein sequence ID" value="OGLUM12G10330.5"/>
    <property type="gene ID" value="OGLUM12G10330"/>
</dbReference>
<reference evidence="6" key="1">
    <citation type="submission" date="2015-04" db="UniProtKB">
        <authorList>
            <consortium name="EnsemblPlants"/>
        </authorList>
    </citation>
    <scope>IDENTIFICATION</scope>
</reference>
<name>A0A0E0BRI3_9ORYZ</name>
<dbReference type="Gene3D" id="3.90.1010.10">
    <property type="match status" value="1"/>
</dbReference>
<dbReference type="Gramene" id="OGLUM12G10330.5">
    <property type="protein sequence ID" value="OGLUM12G10330.5"/>
    <property type="gene ID" value="OGLUM12G10330"/>
</dbReference>
<evidence type="ECO:0000313" key="6">
    <source>
        <dbReference type="EnsemblPlants" id="OGLUM12G10330.5"/>
    </source>
</evidence>
<reference evidence="6" key="2">
    <citation type="submission" date="2018-05" db="EMBL/GenBank/DDBJ databases">
        <title>OgluRS3 (Oryza glumaepatula Reference Sequence Version 3).</title>
        <authorList>
            <person name="Zhang J."/>
            <person name="Kudrna D."/>
            <person name="Lee S."/>
            <person name="Talag J."/>
            <person name="Welchert J."/>
            <person name="Wing R.A."/>
        </authorList>
    </citation>
    <scope>NUCLEOTIDE SEQUENCE [LARGE SCALE GENOMIC DNA]</scope>
</reference>
<feature type="region of interest" description="Disordered" evidence="4">
    <location>
        <begin position="17"/>
        <end position="63"/>
    </location>
</feature>
<dbReference type="AlphaFoldDB" id="A0A0E0BRI3"/>
<evidence type="ECO:0000256" key="2">
    <source>
        <dbReference type="ARBA" id="ARBA00022528"/>
    </source>
</evidence>
<dbReference type="GO" id="GO:0009507">
    <property type="term" value="C:chloroplast"/>
    <property type="evidence" value="ECO:0007669"/>
    <property type="project" value="UniProtKB-SubCell"/>
</dbReference>
<sequence length="313" mass="32843">MDVSSLAAAAPSLVAPPLHHKPHLAFPPHHPSPARGSIGVRCAHSPSPHPLRPSAATADEEVSLPPSLRVSRLAEEFRVSPDAADRARRLLARAAALPRLGEADRVAANRVMGCVAQVWLVGRCDGAGRMRFAADSDSELSRGYCACLVSALDGARPEEVLDVDPADLAPLGGAAAGTGARSRASTWHNVLIGMQKRARAAIAAREGRPAGEPFPSLIIGRDGAIRAQGTYAEAQDMAKNVNYSSFHGCRPAGVDVRRRLVVEAEASGWRRRPTAVEAVAEASRRGAEQATTPSGGQAASGRRSEGGGRRVRK</sequence>
<dbReference type="PANTHER" id="PTHR43597">
    <property type="entry name" value="SULFUR ACCEPTOR PROTEIN CSDE"/>
    <property type="match status" value="1"/>
</dbReference>
<feature type="compositionally biased region" description="Basic and acidic residues" evidence="4">
    <location>
        <begin position="302"/>
        <end position="313"/>
    </location>
</feature>
<dbReference type="HOGENOM" id="CLU_077250_0_0_1"/>
<comment type="subcellular location">
    <subcellularLocation>
        <location evidence="1">Plastid</location>
        <location evidence="1">Chloroplast</location>
    </subcellularLocation>
</comment>
<evidence type="ECO:0000256" key="1">
    <source>
        <dbReference type="ARBA" id="ARBA00004229"/>
    </source>
</evidence>
<dbReference type="Pfam" id="PF02657">
    <property type="entry name" value="SufE"/>
    <property type="match status" value="1"/>
</dbReference>
<keyword evidence="2" id="KW-0150">Chloroplast</keyword>
<feature type="region of interest" description="Disordered" evidence="4">
    <location>
        <begin position="272"/>
        <end position="313"/>
    </location>
</feature>
<dbReference type="PANTHER" id="PTHR43597:SF6">
    <property type="entry name" value="FE-S METABOLISM ASSOCIATED DOMAIN-CONTAINING PROTEIN"/>
    <property type="match status" value="1"/>
</dbReference>
<dbReference type="Proteomes" id="UP000026961">
    <property type="component" value="Chromosome 12"/>
</dbReference>
<dbReference type="GO" id="GO:0016226">
    <property type="term" value="P:iron-sulfur cluster assembly"/>
    <property type="evidence" value="ECO:0007669"/>
    <property type="project" value="UniProtKB-ARBA"/>
</dbReference>
<keyword evidence="3" id="KW-0934">Plastid</keyword>
<dbReference type="GO" id="GO:0008047">
    <property type="term" value="F:enzyme activator activity"/>
    <property type="evidence" value="ECO:0007669"/>
    <property type="project" value="UniProtKB-ARBA"/>
</dbReference>
<protein>
    <recommendedName>
        <fullName evidence="5">Fe-S metabolism associated domain-containing protein</fullName>
    </recommendedName>
</protein>
<dbReference type="GO" id="GO:0051176">
    <property type="term" value="P:positive regulation of sulfur metabolic process"/>
    <property type="evidence" value="ECO:0007669"/>
    <property type="project" value="UniProtKB-ARBA"/>
</dbReference>
<feature type="domain" description="Fe-S metabolism associated" evidence="5">
    <location>
        <begin position="75"/>
        <end position="196"/>
    </location>
</feature>
<keyword evidence="7" id="KW-1185">Reference proteome</keyword>
<proteinExistence type="predicted"/>
<accession>A0A0E0BRI3</accession>
<organism evidence="6">
    <name type="scientific">Oryza glumipatula</name>
    <dbReference type="NCBI Taxonomy" id="40148"/>
    <lineage>
        <taxon>Eukaryota</taxon>
        <taxon>Viridiplantae</taxon>
        <taxon>Streptophyta</taxon>
        <taxon>Embryophyta</taxon>
        <taxon>Tracheophyta</taxon>
        <taxon>Spermatophyta</taxon>
        <taxon>Magnoliopsida</taxon>
        <taxon>Liliopsida</taxon>
        <taxon>Poales</taxon>
        <taxon>Poaceae</taxon>
        <taxon>BOP clade</taxon>
        <taxon>Oryzoideae</taxon>
        <taxon>Oryzeae</taxon>
        <taxon>Oryzinae</taxon>
        <taxon>Oryza</taxon>
    </lineage>
</organism>
<dbReference type="FunFam" id="3.90.1010.10:FF:000010">
    <property type="entry name" value="Quinolinate synthase, chloroplastic"/>
    <property type="match status" value="1"/>
</dbReference>
<dbReference type="SUPFAM" id="SSF82649">
    <property type="entry name" value="SufE/NifU"/>
    <property type="match status" value="1"/>
</dbReference>